<evidence type="ECO:0000313" key="3">
    <source>
        <dbReference type="Proteomes" id="UP001596242"/>
    </source>
</evidence>
<comment type="caution">
    <text evidence="2">The sequence shown here is derived from an EMBL/GenBank/DDBJ whole genome shotgun (WGS) entry which is preliminary data.</text>
</comment>
<evidence type="ECO:0000256" key="1">
    <source>
        <dbReference type="SAM" id="MobiDB-lite"/>
    </source>
</evidence>
<reference evidence="3" key="1">
    <citation type="journal article" date="2019" name="Int. J. Syst. Evol. Microbiol.">
        <title>The Global Catalogue of Microorganisms (GCM) 10K type strain sequencing project: providing services to taxonomists for standard genome sequencing and annotation.</title>
        <authorList>
            <consortium name="The Broad Institute Genomics Platform"/>
            <consortium name="The Broad Institute Genome Sequencing Center for Infectious Disease"/>
            <person name="Wu L."/>
            <person name="Ma J."/>
        </authorList>
    </citation>
    <scope>NUCLEOTIDE SEQUENCE [LARGE SCALE GENOMIC DNA]</scope>
    <source>
        <strain evidence="3">JCM 12763</strain>
    </source>
</reference>
<organism evidence="2 3">
    <name type="scientific">Streptomyces pratens</name>
    <dbReference type="NCBI Taxonomy" id="887456"/>
    <lineage>
        <taxon>Bacteria</taxon>
        <taxon>Bacillati</taxon>
        <taxon>Actinomycetota</taxon>
        <taxon>Actinomycetes</taxon>
        <taxon>Kitasatosporales</taxon>
        <taxon>Streptomycetaceae</taxon>
        <taxon>Streptomyces</taxon>
    </lineage>
</organism>
<evidence type="ECO:0000313" key="2">
    <source>
        <dbReference type="EMBL" id="MFC6059721.1"/>
    </source>
</evidence>
<name>A0ABW1M7A1_9ACTN</name>
<proteinExistence type="predicted"/>
<keyword evidence="3" id="KW-1185">Reference proteome</keyword>
<accession>A0ABW1M7A1</accession>
<dbReference type="EMBL" id="JBHSPT010000091">
    <property type="protein sequence ID" value="MFC6059721.1"/>
    <property type="molecule type" value="Genomic_DNA"/>
</dbReference>
<protein>
    <submittedName>
        <fullName evidence="2">Uncharacterized protein</fullName>
    </submittedName>
</protein>
<gene>
    <name evidence="2" type="ORF">ACFP50_31225</name>
</gene>
<sequence>MVAQALPPGGAPGNDGRHGHSIITFHLQDGPLPGPDLTWLANRLVERDLTPQISWRGSWNQVHEAIAARLRRSLHRKAVLDLTPWTATHETLCRKVPPWPRT</sequence>
<dbReference type="RefSeq" id="WP_386404489.1">
    <property type="nucleotide sequence ID" value="NZ_JBHSPT010000091.1"/>
</dbReference>
<dbReference type="Proteomes" id="UP001596242">
    <property type="component" value="Unassembled WGS sequence"/>
</dbReference>
<feature type="region of interest" description="Disordered" evidence="1">
    <location>
        <begin position="1"/>
        <end position="20"/>
    </location>
</feature>